<accession>A0ABU3L7N4</accession>
<evidence type="ECO:0000313" key="3">
    <source>
        <dbReference type="Proteomes" id="UP001250656"/>
    </source>
</evidence>
<reference evidence="2 3" key="1">
    <citation type="submission" date="2023-09" db="EMBL/GenBank/DDBJ databases">
        <title>Novel taxa isolated from Blanes Bay.</title>
        <authorList>
            <person name="Rey-Velasco X."/>
            <person name="Lucena T."/>
        </authorList>
    </citation>
    <scope>NUCLEOTIDE SEQUENCE [LARGE SCALE GENOMIC DNA]</scope>
    <source>
        <strain evidence="2 3">S334</strain>
    </source>
</reference>
<comment type="caution">
    <text evidence="2">The sequence shown here is derived from an EMBL/GenBank/DDBJ whole genome shotgun (WGS) entry which is preliminary data.</text>
</comment>
<organism evidence="2 3">
    <name type="scientific">Pricia mediterranea</name>
    <dbReference type="NCBI Taxonomy" id="3076079"/>
    <lineage>
        <taxon>Bacteria</taxon>
        <taxon>Pseudomonadati</taxon>
        <taxon>Bacteroidota</taxon>
        <taxon>Flavobacteriia</taxon>
        <taxon>Flavobacteriales</taxon>
        <taxon>Flavobacteriaceae</taxon>
        <taxon>Pricia</taxon>
    </lineage>
</organism>
<name>A0ABU3L7N4_9FLAO</name>
<dbReference type="Proteomes" id="UP001250656">
    <property type="component" value="Unassembled WGS sequence"/>
</dbReference>
<gene>
    <name evidence="2" type="ORF">RQM65_10415</name>
</gene>
<keyword evidence="3" id="KW-1185">Reference proteome</keyword>
<feature type="domain" description="RES" evidence="1">
    <location>
        <begin position="6"/>
        <end position="78"/>
    </location>
</feature>
<proteinExistence type="predicted"/>
<dbReference type="Pfam" id="PF08808">
    <property type="entry name" value="RES"/>
    <property type="match status" value="1"/>
</dbReference>
<sequence length="79" mass="9050">MDLSIKELQKEWNSRPWPKSTQKIGTSWARAMRSVALRIPSARLNLSVYPEEHNLLINPLRPDFLTAVSIASTETFNLN</sequence>
<evidence type="ECO:0000313" key="2">
    <source>
        <dbReference type="EMBL" id="MDT7829077.1"/>
    </source>
</evidence>
<dbReference type="InterPro" id="IPR014914">
    <property type="entry name" value="RES_dom"/>
</dbReference>
<protein>
    <submittedName>
        <fullName evidence="2">RES family NAD+ phosphorylase</fullName>
    </submittedName>
</protein>
<evidence type="ECO:0000259" key="1">
    <source>
        <dbReference type="Pfam" id="PF08808"/>
    </source>
</evidence>
<dbReference type="EMBL" id="JAVTTP010000001">
    <property type="protein sequence ID" value="MDT7829077.1"/>
    <property type="molecule type" value="Genomic_DNA"/>
</dbReference>
<dbReference type="RefSeq" id="WP_314014779.1">
    <property type="nucleotide sequence ID" value="NZ_JAVTTP010000001.1"/>
</dbReference>